<dbReference type="PANTHER" id="PTHR30336">
    <property type="entry name" value="INNER MEMBRANE PROTEIN, PROBABLE PERMEASE"/>
    <property type="match status" value="1"/>
</dbReference>
<accession>A0A7S7NXU6</accession>
<feature type="domain" description="DUF218" evidence="1">
    <location>
        <begin position="42"/>
        <end position="162"/>
    </location>
</feature>
<gene>
    <name evidence="2" type="ORF">IRI77_18225</name>
</gene>
<sequence>MALTFAAIALVWAVSAWWMVNRNAAGRTYNTAEAVPPRSVGLVLGCSRKLPDGRTNAFFTHRIQAAAQLYRAGKVSYLLVSGDKHGPAYDEPADMRDSLIRAGVPADRIYRDDAGFSTRESILRARWIYGQTRLTVVSQEFHNQRAIWFARQQGIDAIGFNAAEVTVFGSFGTRVREVLARSDLMLDFAGIRKPARPPGAMQTIPI</sequence>
<dbReference type="InterPro" id="IPR003848">
    <property type="entry name" value="DUF218"/>
</dbReference>
<dbReference type="CDD" id="cd06259">
    <property type="entry name" value="YdcF-like"/>
    <property type="match status" value="1"/>
</dbReference>
<evidence type="ECO:0000313" key="3">
    <source>
        <dbReference type="Proteomes" id="UP000593892"/>
    </source>
</evidence>
<name>A0A7S7NXU6_PALFE</name>
<evidence type="ECO:0000313" key="2">
    <source>
        <dbReference type="EMBL" id="QOY91801.1"/>
    </source>
</evidence>
<reference evidence="2 3" key="1">
    <citation type="submission" date="2020-10" db="EMBL/GenBank/DDBJ databases">
        <title>Complete genome sequence of Paludibaculum fermentans P105T, a facultatively anaerobic acidobacterium capable of dissimilatory Fe(III) reduction.</title>
        <authorList>
            <person name="Dedysh S.N."/>
            <person name="Beletsky A.V."/>
            <person name="Kulichevskaya I.S."/>
            <person name="Mardanov A.V."/>
            <person name="Ravin N.V."/>
        </authorList>
    </citation>
    <scope>NUCLEOTIDE SEQUENCE [LARGE SCALE GENOMIC DNA]</scope>
    <source>
        <strain evidence="2 3">P105</strain>
    </source>
</reference>
<protein>
    <submittedName>
        <fullName evidence="2">YdcF family protein</fullName>
    </submittedName>
</protein>
<dbReference type="EMBL" id="CP063849">
    <property type="protein sequence ID" value="QOY91801.1"/>
    <property type="molecule type" value="Genomic_DNA"/>
</dbReference>
<dbReference type="Proteomes" id="UP000593892">
    <property type="component" value="Chromosome"/>
</dbReference>
<keyword evidence="3" id="KW-1185">Reference proteome</keyword>
<dbReference type="Pfam" id="PF02698">
    <property type="entry name" value="DUF218"/>
    <property type="match status" value="1"/>
</dbReference>
<dbReference type="InterPro" id="IPR051599">
    <property type="entry name" value="Cell_Envelope_Assoc"/>
</dbReference>
<proteinExistence type="predicted"/>
<dbReference type="AlphaFoldDB" id="A0A7S7NXU6"/>
<evidence type="ECO:0000259" key="1">
    <source>
        <dbReference type="Pfam" id="PF02698"/>
    </source>
</evidence>
<dbReference type="RefSeq" id="WP_194453455.1">
    <property type="nucleotide sequence ID" value="NZ_CP063849.1"/>
</dbReference>
<dbReference type="PANTHER" id="PTHR30336:SF6">
    <property type="entry name" value="INTEGRAL MEMBRANE PROTEIN"/>
    <property type="match status" value="1"/>
</dbReference>
<dbReference type="KEGG" id="pfer:IRI77_18225"/>
<dbReference type="GO" id="GO:0005886">
    <property type="term" value="C:plasma membrane"/>
    <property type="evidence" value="ECO:0007669"/>
    <property type="project" value="TreeGrafter"/>
</dbReference>
<organism evidence="2 3">
    <name type="scientific">Paludibaculum fermentans</name>
    <dbReference type="NCBI Taxonomy" id="1473598"/>
    <lineage>
        <taxon>Bacteria</taxon>
        <taxon>Pseudomonadati</taxon>
        <taxon>Acidobacteriota</taxon>
        <taxon>Terriglobia</taxon>
        <taxon>Bryobacterales</taxon>
        <taxon>Bryobacteraceae</taxon>
        <taxon>Paludibaculum</taxon>
    </lineage>
</organism>